<dbReference type="GO" id="GO:0009234">
    <property type="term" value="P:menaquinone biosynthetic process"/>
    <property type="evidence" value="ECO:0007669"/>
    <property type="project" value="UniProtKB-UniRule"/>
</dbReference>
<dbReference type="InterPro" id="IPR022485">
    <property type="entry name" value="SHCHC_synthase_MenH"/>
</dbReference>
<organism evidence="5 6">
    <name type="scientific">Kroppenstedtia pulmonis</name>
    <dbReference type="NCBI Taxonomy" id="1380685"/>
    <lineage>
        <taxon>Bacteria</taxon>
        <taxon>Bacillati</taxon>
        <taxon>Bacillota</taxon>
        <taxon>Bacilli</taxon>
        <taxon>Bacillales</taxon>
        <taxon>Thermoactinomycetaceae</taxon>
        <taxon>Kroppenstedtia</taxon>
    </lineage>
</organism>
<dbReference type="NCBIfam" id="TIGR03695">
    <property type="entry name" value="menH_SHCHC"/>
    <property type="match status" value="1"/>
</dbReference>
<evidence type="ECO:0000313" key="5">
    <source>
        <dbReference type="EMBL" id="QKG83842.1"/>
    </source>
</evidence>
<accession>A0A7D3XPU7</accession>
<name>A0A7D3XPU7_9BACL</name>
<gene>
    <name evidence="3 5" type="primary">menH</name>
    <name evidence="5" type="ORF">GXN76_04690</name>
</gene>
<dbReference type="InterPro" id="IPR029058">
    <property type="entry name" value="AB_hydrolase_fold"/>
</dbReference>
<proteinExistence type="inferred from homology"/>
<dbReference type="Pfam" id="PF00561">
    <property type="entry name" value="Abhydrolase_1"/>
    <property type="match status" value="1"/>
</dbReference>
<keyword evidence="1 3" id="KW-0474">Menaquinone biosynthesis</keyword>
<sequence length="278" mass="31160">MYLMLNGVRYHVEVEGEGPALLLFHGFTGAASNWQPFVPLWSTCYQVIRVDLIGHGQTDAPQDSTRYAMEQVAADMAELLDQLKIDQVHLLGYSMGGRLALSFSLWYPQRVRSLVLESSSPGLAESEARKQRVASDQKLADWIESEGVEAFVSRWESIPLFSSQGSLPEKVRLQIRKQRLQNRAQGLAASLRGMGTGVQPPGWEKLRELFIPSLLIVGERDSKFREIAEEMAKLMPLSEIVVMPKAGHTVHVEQPECFGTIVLDFIKKRDRLKGSPGR</sequence>
<dbReference type="PRINTS" id="PR00412">
    <property type="entry name" value="EPOXHYDRLASE"/>
</dbReference>
<reference evidence="5 6" key="1">
    <citation type="submission" date="2020-01" db="EMBL/GenBank/DDBJ databases">
        <authorList>
            <person name="Gulvik C.A."/>
            <person name="Batra D.G."/>
        </authorList>
    </citation>
    <scope>NUCLEOTIDE SEQUENCE [LARGE SCALE GENOMIC DNA]</scope>
    <source>
        <strain evidence="5 6">W9323</strain>
    </source>
</reference>
<dbReference type="GO" id="GO:0070205">
    <property type="term" value="F:2-succinyl-6-hydroxy-2,4-cyclohexadiene-1-carboxylate synthase activity"/>
    <property type="evidence" value="ECO:0007669"/>
    <property type="project" value="UniProtKB-UniRule"/>
</dbReference>
<dbReference type="EC" id="4.2.99.20" evidence="3"/>
<evidence type="ECO:0000256" key="1">
    <source>
        <dbReference type="ARBA" id="ARBA00022428"/>
    </source>
</evidence>
<keyword evidence="2 3" id="KW-0456">Lyase</keyword>
<dbReference type="HAMAP" id="MF_01660">
    <property type="entry name" value="MenH"/>
    <property type="match status" value="1"/>
</dbReference>
<dbReference type="EMBL" id="CP048104">
    <property type="protein sequence ID" value="QKG83842.1"/>
    <property type="molecule type" value="Genomic_DNA"/>
</dbReference>
<evidence type="ECO:0000313" key="6">
    <source>
        <dbReference type="Proteomes" id="UP000503088"/>
    </source>
</evidence>
<evidence type="ECO:0000256" key="2">
    <source>
        <dbReference type="ARBA" id="ARBA00023239"/>
    </source>
</evidence>
<dbReference type="InterPro" id="IPR000073">
    <property type="entry name" value="AB_hydrolase_1"/>
</dbReference>
<feature type="domain" description="AB hydrolase-1" evidence="4">
    <location>
        <begin position="19"/>
        <end position="254"/>
    </location>
</feature>
<comment type="function">
    <text evidence="3">Catalyzes a proton abstraction reaction that results in 2,5-elimination of pyruvate from 2-succinyl-5-enolpyruvyl-6-hydroxy-3-cyclohexene-1-carboxylate (SEPHCHC) and the formation of 2-succinyl-6-hydroxy-2,4-cyclohexadiene-1-carboxylate (SHCHC).</text>
</comment>
<comment type="pathway">
    <text evidence="3">Quinol/quinone metabolism; menaquinone biosynthesis.</text>
</comment>
<dbReference type="SUPFAM" id="SSF53474">
    <property type="entry name" value="alpha/beta-Hydrolases"/>
    <property type="match status" value="1"/>
</dbReference>
<dbReference type="PANTHER" id="PTHR42916:SF1">
    <property type="entry name" value="PROTEIN PHYLLO, CHLOROPLASTIC"/>
    <property type="match status" value="1"/>
</dbReference>
<dbReference type="PRINTS" id="PR00111">
    <property type="entry name" value="ABHYDROLASE"/>
</dbReference>
<dbReference type="PANTHER" id="PTHR42916">
    <property type="entry name" value="2-SUCCINYL-5-ENOLPYRUVYL-6-HYDROXY-3-CYCLOHEXENE-1-CARBOXYLATE SYNTHASE"/>
    <property type="match status" value="1"/>
</dbReference>
<dbReference type="Gene3D" id="3.40.50.1820">
    <property type="entry name" value="alpha/beta hydrolase"/>
    <property type="match status" value="1"/>
</dbReference>
<protein>
    <recommendedName>
        <fullName evidence="3">Putative 2-succinyl-6-hydroxy-2,4-cyclohexadiene-1-carboxylate synthase</fullName>
        <shortName evidence="3">SHCHC synthase</shortName>
        <ecNumber evidence="3">4.2.99.20</ecNumber>
    </recommendedName>
</protein>
<dbReference type="InterPro" id="IPR000639">
    <property type="entry name" value="Epox_hydrolase-like"/>
</dbReference>
<dbReference type="KEGG" id="kpul:GXN76_04690"/>
<comment type="catalytic activity">
    <reaction evidence="3">
        <text>5-enolpyruvoyl-6-hydroxy-2-succinyl-cyclohex-3-ene-1-carboxylate = (1R,6R)-6-hydroxy-2-succinyl-cyclohexa-2,4-diene-1-carboxylate + pyruvate</text>
        <dbReference type="Rhea" id="RHEA:25597"/>
        <dbReference type="ChEBI" id="CHEBI:15361"/>
        <dbReference type="ChEBI" id="CHEBI:58689"/>
        <dbReference type="ChEBI" id="CHEBI:58818"/>
        <dbReference type="EC" id="4.2.99.20"/>
    </reaction>
</comment>
<keyword evidence="6" id="KW-1185">Reference proteome</keyword>
<comment type="subunit">
    <text evidence="3">Monomer.</text>
</comment>
<dbReference type="AlphaFoldDB" id="A0A7D3XPU7"/>
<comment type="similarity">
    <text evidence="3">Belongs to the AB hydrolase superfamily. MenH family.</text>
</comment>
<dbReference type="Proteomes" id="UP000503088">
    <property type="component" value="Chromosome"/>
</dbReference>
<dbReference type="UniPathway" id="UPA00079"/>
<evidence type="ECO:0000259" key="4">
    <source>
        <dbReference type="Pfam" id="PF00561"/>
    </source>
</evidence>
<evidence type="ECO:0000256" key="3">
    <source>
        <dbReference type="HAMAP-Rule" id="MF_01660"/>
    </source>
</evidence>
<dbReference type="UniPathway" id="UPA01057">
    <property type="reaction ID" value="UER00900"/>
</dbReference>
<comment type="pathway">
    <text evidence="3">Quinol/quinone metabolism; 1,4-dihydroxy-2-naphthoate biosynthesis; 1,4-dihydroxy-2-naphthoate from chorismate: step 3/7.</text>
</comment>